<accession>A0ABS2DV01</accession>
<dbReference type="EMBL" id="JACJJC010000184">
    <property type="protein sequence ID" value="MBM6705186.1"/>
    <property type="molecule type" value="Genomic_DNA"/>
</dbReference>
<protein>
    <submittedName>
        <fullName evidence="1">Uncharacterized protein</fullName>
    </submittedName>
</protein>
<organism evidence="1 2">
    <name type="scientific">Sutterella massiliensis</name>
    <dbReference type="NCBI Taxonomy" id="1816689"/>
    <lineage>
        <taxon>Bacteria</taxon>
        <taxon>Pseudomonadati</taxon>
        <taxon>Pseudomonadota</taxon>
        <taxon>Betaproteobacteria</taxon>
        <taxon>Burkholderiales</taxon>
        <taxon>Sutterellaceae</taxon>
        <taxon>Sutterella</taxon>
    </lineage>
</organism>
<feature type="non-terminal residue" evidence="1">
    <location>
        <position position="1"/>
    </location>
</feature>
<evidence type="ECO:0000313" key="2">
    <source>
        <dbReference type="Proteomes" id="UP000715095"/>
    </source>
</evidence>
<comment type="caution">
    <text evidence="1">The sequence shown here is derived from an EMBL/GenBank/DDBJ whole genome shotgun (WGS) entry which is preliminary data.</text>
</comment>
<reference evidence="1 2" key="1">
    <citation type="journal article" date="2021" name="Sci. Rep.">
        <title>The distribution of antibiotic resistance genes in chicken gut microbiota commensals.</title>
        <authorList>
            <person name="Juricova H."/>
            <person name="Matiasovicova J."/>
            <person name="Kubasova T."/>
            <person name="Cejkova D."/>
            <person name="Rychlik I."/>
        </authorList>
    </citation>
    <scope>NUCLEOTIDE SEQUENCE [LARGE SCALE GENOMIC DNA]</scope>
    <source>
        <strain evidence="1 2">An829</strain>
    </source>
</reference>
<dbReference type="Proteomes" id="UP000715095">
    <property type="component" value="Unassembled WGS sequence"/>
</dbReference>
<proteinExistence type="predicted"/>
<name>A0ABS2DV01_9BURK</name>
<sequence length="77" mass="8362">PKDARAESDLSLEAELKQFIRDRTGEATELRPLSAVETQPSSISTEQDGALCVLQIEIEPSKPEVPAAAPQSSSFFF</sequence>
<gene>
    <name evidence="1" type="ORF">H6A60_11990</name>
</gene>
<evidence type="ECO:0000313" key="1">
    <source>
        <dbReference type="EMBL" id="MBM6705186.1"/>
    </source>
</evidence>
<dbReference type="RefSeq" id="WP_205104956.1">
    <property type="nucleotide sequence ID" value="NZ_JACJJC010000184.1"/>
</dbReference>
<keyword evidence="2" id="KW-1185">Reference proteome</keyword>